<dbReference type="InterPro" id="IPR006935">
    <property type="entry name" value="Helicase/UvrB_N"/>
</dbReference>
<dbReference type="InterPro" id="IPR039442">
    <property type="entry name" value="Mrr-like_dom"/>
</dbReference>
<name>A0A948TGC2_9GAMM</name>
<dbReference type="SUPFAM" id="SSF52980">
    <property type="entry name" value="Restriction endonuclease-like"/>
    <property type="match status" value="1"/>
</dbReference>
<dbReference type="InterPro" id="IPR011856">
    <property type="entry name" value="tRNA_endonuc-like_dom_sf"/>
</dbReference>
<comment type="caution">
    <text evidence="3">The sequence shown here is derived from an EMBL/GenBank/DDBJ whole genome shotgun (WGS) entry which is preliminary data.</text>
</comment>
<dbReference type="InterPro" id="IPR027417">
    <property type="entry name" value="P-loop_NTPase"/>
</dbReference>
<keyword evidence="3" id="KW-0378">Hydrolase</keyword>
<protein>
    <submittedName>
        <fullName evidence="3">DEAD/DEAH box helicase family protein</fullName>
    </submittedName>
</protein>
<dbReference type="InterPro" id="IPR001650">
    <property type="entry name" value="Helicase_C-like"/>
</dbReference>
<evidence type="ECO:0000259" key="2">
    <source>
        <dbReference type="PROSITE" id="PS51194"/>
    </source>
</evidence>
<dbReference type="Proteomes" id="UP000733611">
    <property type="component" value="Unassembled WGS sequence"/>
</dbReference>
<dbReference type="Gene3D" id="3.40.1350.10">
    <property type="match status" value="1"/>
</dbReference>
<dbReference type="Pfam" id="PF13156">
    <property type="entry name" value="Mrr_cat_2"/>
    <property type="match status" value="1"/>
</dbReference>
<dbReference type="CDD" id="cd18785">
    <property type="entry name" value="SF2_C"/>
    <property type="match status" value="1"/>
</dbReference>
<dbReference type="GO" id="GO:0005524">
    <property type="term" value="F:ATP binding"/>
    <property type="evidence" value="ECO:0007669"/>
    <property type="project" value="InterPro"/>
</dbReference>
<organism evidence="3 4">
    <name type="scientific">Candidatus Anaerobiospirillum pullicola</name>
    <dbReference type="NCBI Taxonomy" id="2838451"/>
    <lineage>
        <taxon>Bacteria</taxon>
        <taxon>Pseudomonadati</taxon>
        <taxon>Pseudomonadota</taxon>
        <taxon>Gammaproteobacteria</taxon>
        <taxon>Aeromonadales</taxon>
        <taxon>Succinivibrionaceae</taxon>
        <taxon>Anaerobiospirillum</taxon>
    </lineage>
</organism>
<dbReference type="SUPFAM" id="SSF52540">
    <property type="entry name" value="P-loop containing nucleoside triphosphate hydrolases"/>
    <property type="match status" value="1"/>
</dbReference>
<dbReference type="PANTHER" id="PTHR47396">
    <property type="entry name" value="TYPE I RESTRICTION ENZYME ECOKI R PROTEIN"/>
    <property type="match status" value="1"/>
</dbReference>
<proteinExistence type="predicted"/>
<dbReference type="PROSITE" id="PS51194">
    <property type="entry name" value="HELICASE_CTER"/>
    <property type="match status" value="1"/>
</dbReference>
<evidence type="ECO:0000256" key="1">
    <source>
        <dbReference type="SAM" id="MobiDB-lite"/>
    </source>
</evidence>
<dbReference type="GO" id="GO:0005829">
    <property type="term" value="C:cytosol"/>
    <property type="evidence" value="ECO:0007669"/>
    <property type="project" value="TreeGrafter"/>
</dbReference>
<keyword evidence="3" id="KW-0547">Nucleotide-binding</keyword>
<keyword evidence="3" id="KW-0067">ATP-binding</keyword>
<feature type="domain" description="Helicase C-terminal" evidence="2">
    <location>
        <begin position="520"/>
        <end position="717"/>
    </location>
</feature>
<sequence length="834" mass="92975">MRAIQQVLLTVPQYQLLFTQVQTYKEWQQAHPELGVSEVDTGIDLVATLREPQNDAVYVAIQCKFYREHSALSMKDLATFLSVSSTPFFASRLLVATNRGLNSHAQKQVANQEKPLQIISLETLRQFPIDWAQFVQTNTVCTLPKRQLRPYQQTAVTNTINGFKDYARGKLIMACGTGKTFTALRIAERQAQQNHLVLFLVPSLSLLSQSMNDWVQQSQLPMLAIPVCSDNKVSYKKVSKHESEADENVLARNELLYPATTNEHALARSVAKALAMQQKQPQQGLVVVFSTYQSLDEAHHTAGAYLLNDESAVAKAKASEQAPTFDDKPTLGGLPTDDTLEVKAQAQESVPTTGEQASLGDVSPDAIAITKTAKKSSKKNSKRQKNTPDGETYFTLVHNPEYFHGRKRLYMTATPKVYGVAPKKQVEENSAVIYSMDDENVFGPVFYSLTFEQAVSLGCLVDYKVIILVRDGTIDMSSEELEQFSAQNTARAIGLWKSLNKFGILSQDESDAQPIRRAVAYAQRITTMGMKDNVNKENIVSSKEYAQHFSEVIAQYCQRVLSKGAQAIAAHQDPSEEFRFVESHDLVCHCDHVDGGMNAMEKEEKLQFLRSDPGENQCNILFNVRCLSEGVDVPALDAVALLTPRRSPVEVVQIVGRVMRTAPSKKEGYVIIPVIAHNLKDPASALAHSDAFKVVWEILNALRSINPESVLADPYLHKLDKRIAIICENNNELYRKTGSESPRKRVYGGKGTGATDDQSELFNLRKSALDWVVERCGISIDKDSRIANDYNAFAQEMGDEDYILNLILRVITVSLETMQIVKALPQLTIHPLDR</sequence>
<dbReference type="PANTHER" id="PTHR47396:SF1">
    <property type="entry name" value="ATP-DEPENDENT HELICASE IRC3-RELATED"/>
    <property type="match status" value="1"/>
</dbReference>
<dbReference type="GO" id="GO:0003677">
    <property type="term" value="F:DNA binding"/>
    <property type="evidence" value="ECO:0007669"/>
    <property type="project" value="InterPro"/>
</dbReference>
<reference evidence="3" key="1">
    <citation type="journal article" date="2021" name="PeerJ">
        <title>Extensive microbial diversity within the chicken gut microbiome revealed by metagenomics and culture.</title>
        <authorList>
            <person name="Gilroy R."/>
            <person name="Ravi A."/>
            <person name="Getino M."/>
            <person name="Pursley I."/>
            <person name="Horton D.L."/>
            <person name="Alikhan N.F."/>
            <person name="Baker D."/>
            <person name="Gharbi K."/>
            <person name="Hall N."/>
            <person name="Watson M."/>
            <person name="Adriaenssens E.M."/>
            <person name="Foster-Nyarko E."/>
            <person name="Jarju S."/>
            <person name="Secka A."/>
            <person name="Antonio M."/>
            <person name="Oren A."/>
            <person name="Chaudhuri R.R."/>
            <person name="La Ragione R."/>
            <person name="Hildebrand F."/>
            <person name="Pallen M.J."/>
        </authorList>
    </citation>
    <scope>NUCLEOTIDE SEQUENCE</scope>
    <source>
        <strain evidence="3">378</strain>
    </source>
</reference>
<dbReference type="AlphaFoldDB" id="A0A948TGC2"/>
<feature type="compositionally biased region" description="Basic residues" evidence="1">
    <location>
        <begin position="372"/>
        <end position="385"/>
    </location>
</feature>
<keyword evidence="3" id="KW-0347">Helicase</keyword>
<evidence type="ECO:0000313" key="3">
    <source>
        <dbReference type="EMBL" id="MBU3844222.1"/>
    </source>
</evidence>
<evidence type="ECO:0000313" key="4">
    <source>
        <dbReference type="Proteomes" id="UP000733611"/>
    </source>
</evidence>
<dbReference type="Pfam" id="PF00271">
    <property type="entry name" value="Helicase_C"/>
    <property type="match status" value="1"/>
</dbReference>
<dbReference type="Pfam" id="PF04851">
    <property type="entry name" value="ResIII"/>
    <property type="match status" value="1"/>
</dbReference>
<reference evidence="3" key="2">
    <citation type="submission" date="2021-04" db="EMBL/GenBank/DDBJ databases">
        <authorList>
            <person name="Gilroy R."/>
        </authorList>
    </citation>
    <scope>NUCLEOTIDE SEQUENCE</scope>
    <source>
        <strain evidence="3">378</strain>
    </source>
</reference>
<feature type="region of interest" description="Disordered" evidence="1">
    <location>
        <begin position="372"/>
        <end position="392"/>
    </location>
</feature>
<dbReference type="GO" id="GO:0004386">
    <property type="term" value="F:helicase activity"/>
    <property type="evidence" value="ECO:0007669"/>
    <property type="project" value="UniProtKB-KW"/>
</dbReference>
<dbReference type="GO" id="GO:0016787">
    <property type="term" value="F:hydrolase activity"/>
    <property type="evidence" value="ECO:0007669"/>
    <property type="project" value="InterPro"/>
</dbReference>
<dbReference type="InterPro" id="IPR050742">
    <property type="entry name" value="Helicase_Restrict-Modif_Enz"/>
</dbReference>
<accession>A0A948TGC2</accession>
<dbReference type="SMART" id="SM00490">
    <property type="entry name" value="HELICc"/>
    <property type="match status" value="1"/>
</dbReference>
<dbReference type="Gene3D" id="3.40.50.300">
    <property type="entry name" value="P-loop containing nucleotide triphosphate hydrolases"/>
    <property type="match status" value="2"/>
</dbReference>
<dbReference type="InterPro" id="IPR011335">
    <property type="entry name" value="Restrct_endonuc-II-like"/>
</dbReference>
<gene>
    <name evidence="3" type="ORF">H9847_05045</name>
</gene>
<dbReference type="EMBL" id="JAHLFE010000100">
    <property type="protein sequence ID" value="MBU3844222.1"/>
    <property type="molecule type" value="Genomic_DNA"/>
</dbReference>